<organism evidence="1">
    <name type="scientific">Anguilla anguilla</name>
    <name type="common">European freshwater eel</name>
    <name type="synonym">Muraena anguilla</name>
    <dbReference type="NCBI Taxonomy" id="7936"/>
    <lineage>
        <taxon>Eukaryota</taxon>
        <taxon>Metazoa</taxon>
        <taxon>Chordata</taxon>
        <taxon>Craniata</taxon>
        <taxon>Vertebrata</taxon>
        <taxon>Euteleostomi</taxon>
        <taxon>Actinopterygii</taxon>
        <taxon>Neopterygii</taxon>
        <taxon>Teleostei</taxon>
        <taxon>Anguilliformes</taxon>
        <taxon>Anguillidae</taxon>
        <taxon>Anguilla</taxon>
    </lineage>
</organism>
<dbReference type="EMBL" id="GBXM01081096">
    <property type="protein sequence ID" value="JAH27481.1"/>
    <property type="molecule type" value="Transcribed_RNA"/>
</dbReference>
<reference evidence="1" key="2">
    <citation type="journal article" date="2015" name="Fish Shellfish Immunol.">
        <title>Early steps in the European eel (Anguilla anguilla)-Vibrio vulnificus interaction in the gills: Role of the RtxA13 toxin.</title>
        <authorList>
            <person name="Callol A."/>
            <person name="Pajuelo D."/>
            <person name="Ebbesson L."/>
            <person name="Teles M."/>
            <person name="MacKenzie S."/>
            <person name="Amaro C."/>
        </authorList>
    </citation>
    <scope>NUCLEOTIDE SEQUENCE</scope>
</reference>
<accession>A0A0E9REB0</accession>
<evidence type="ECO:0000313" key="1">
    <source>
        <dbReference type="EMBL" id="JAH27481.1"/>
    </source>
</evidence>
<reference evidence="1" key="1">
    <citation type="submission" date="2014-11" db="EMBL/GenBank/DDBJ databases">
        <authorList>
            <person name="Amaro Gonzalez C."/>
        </authorList>
    </citation>
    <scope>NUCLEOTIDE SEQUENCE</scope>
</reference>
<proteinExistence type="predicted"/>
<protein>
    <submittedName>
        <fullName evidence="1">Uncharacterized protein</fullName>
    </submittedName>
</protein>
<sequence>MNVSMNLFLFNKIHSSQSIGPLQMQIYAS</sequence>
<name>A0A0E9REB0_ANGAN</name>
<dbReference type="AlphaFoldDB" id="A0A0E9REB0"/>